<protein>
    <submittedName>
        <fullName evidence="2">Uncharacterized protein</fullName>
    </submittedName>
</protein>
<dbReference type="AlphaFoldDB" id="A0AAV2DW80"/>
<name>A0AAV2DW80_9ROSI</name>
<dbReference type="EMBL" id="OZ034816">
    <property type="protein sequence ID" value="CAL1377729.1"/>
    <property type="molecule type" value="Genomic_DNA"/>
</dbReference>
<reference evidence="2 3" key="1">
    <citation type="submission" date="2024-04" db="EMBL/GenBank/DDBJ databases">
        <authorList>
            <person name="Fracassetti M."/>
        </authorList>
    </citation>
    <scope>NUCLEOTIDE SEQUENCE [LARGE SCALE GENOMIC DNA]</scope>
</reference>
<gene>
    <name evidence="2" type="ORF">LTRI10_LOCUS19358</name>
</gene>
<dbReference type="Proteomes" id="UP001497516">
    <property type="component" value="Chromosome 3"/>
</dbReference>
<feature type="region of interest" description="Disordered" evidence="1">
    <location>
        <begin position="1"/>
        <end position="42"/>
    </location>
</feature>
<evidence type="ECO:0000256" key="1">
    <source>
        <dbReference type="SAM" id="MobiDB-lite"/>
    </source>
</evidence>
<organism evidence="2 3">
    <name type="scientific">Linum trigynum</name>
    <dbReference type="NCBI Taxonomy" id="586398"/>
    <lineage>
        <taxon>Eukaryota</taxon>
        <taxon>Viridiplantae</taxon>
        <taxon>Streptophyta</taxon>
        <taxon>Embryophyta</taxon>
        <taxon>Tracheophyta</taxon>
        <taxon>Spermatophyta</taxon>
        <taxon>Magnoliopsida</taxon>
        <taxon>eudicotyledons</taxon>
        <taxon>Gunneridae</taxon>
        <taxon>Pentapetalae</taxon>
        <taxon>rosids</taxon>
        <taxon>fabids</taxon>
        <taxon>Malpighiales</taxon>
        <taxon>Linaceae</taxon>
        <taxon>Linum</taxon>
    </lineage>
</organism>
<keyword evidence="3" id="KW-1185">Reference proteome</keyword>
<accession>A0AAV2DW80</accession>
<sequence>MEWRAEADLVATVDGTGRRLAGPRSADDDRGREVGGTSGVGEEVGRDVCWLSGWVATSRSADGDRRRELGGASDVAGDDSLVEAWSGESATVGGWRRSSAGGGWRMERRLLLCKQSEIN</sequence>
<evidence type="ECO:0000313" key="3">
    <source>
        <dbReference type="Proteomes" id="UP001497516"/>
    </source>
</evidence>
<proteinExistence type="predicted"/>
<evidence type="ECO:0000313" key="2">
    <source>
        <dbReference type="EMBL" id="CAL1377729.1"/>
    </source>
</evidence>